<evidence type="ECO:0000259" key="3">
    <source>
        <dbReference type="Pfam" id="PF02470"/>
    </source>
</evidence>
<protein>
    <submittedName>
        <fullName evidence="4">Phospholipid/cholesterol/gamma-HCH transport system substrate-binding protein</fullName>
    </submittedName>
</protein>
<proteinExistence type="predicted"/>
<dbReference type="InterPro" id="IPR052336">
    <property type="entry name" value="MlaD_Phospholipid_Transporter"/>
</dbReference>
<dbReference type="InterPro" id="IPR003399">
    <property type="entry name" value="Mce/MlaD"/>
</dbReference>
<reference evidence="5" key="1">
    <citation type="submission" date="2016-10" db="EMBL/GenBank/DDBJ databases">
        <authorList>
            <person name="Varghese N."/>
            <person name="Submissions S."/>
        </authorList>
    </citation>
    <scope>NUCLEOTIDE SEQUENCE [LARGE SCALE GENOMIC DNA]</scope>
    <source>
        <strain evidence="5">DSM 26542</strain>
    </source>
</reference>
<keyword evidence="2" id="KW-0812">Transmembrane</keyword>
<dbReference type="PANTHER" id="PTHR33371">
    <property type="entry name" value="INTERMEMBRANE PHOSPHOLIPID TRANSPORT SYSTEM BINDING PROTEIN MLAD-RELATED"/>
    <property type="match status" value="1"/>
</dbReference>
<keyword evidence="5" id="KW-1185">Reference proteome</keyword>
<evidence type="ECO:0000256" key="1">
    <source>
        <dbReference type="SAM" id="Coils"/>
    </source>
</evidence>
<keyword evidence="1" id="KW-0175">Coiled coil</keyword>
<name>A0A1I3KY63_9FLAO</name>
<evidence type="ECO:0000256" key="2">
    <source>
        <dbReference type="SAM" id="Phobius"/>
    </source>
</evidence>
<dbReference type="AlphaFoldDB" id="A0A1I3KY63"/>
<dbReference type="EMBL" id="FORU01000001">
    <property type="protein sequence ID" value="SFI77439.1"/>
    <property type="molecule type" value="Genomic_DNA"/>
</dbReference>
<organism evidence="4 5">
    <name type="scientific">Myroides guanonis</name>
    <dbReference type="NCBI Taxonomy" id="1150112"/>
    <lineage>
        <taxon>Bacteria</taxon>
        <taxon>Pseudomonadati</taxon>
        <taxon>Bacteroidota</taxon>
        <taxon>Flavobacteriia</taxon>
        <taxon>Flavobacteriales</taxon>
        <taxon>Flavobacteriaceae</taxon>
        <taxon>Myroides</taxon>
    </lineage>
</organism>
<feature type="domain" description="Mce/MlaD" evidence="3">
    <location>
        <begin position="38"/>
        <end position="114"/>
    </location>
</feature>
<dbReference type="STRING" id="1150112.SAMN04487893_101108"/>
<dbReference type="PANTHER" id="PTHR33371:SF4">
    <property type="entry name" value="INTERMEMBRANE PHOSPHOLIPID TRANSPORT SYSTEM BINDING PROTEIN MLAD"/>
    <property type="match status" value="1"/>
</dbReference>
<feature type="transmembrane region" description="Helical" evidence="2">
    <location>
        <begin position="12"/>
        <end position="29"/>
    </location>
</feature>
<feature type="coiled-coil region" evidence="1">
    <location>
        <begin position="259"/>
        <end position="286"/>
    </location>
</feature>
<keyword evidence="2" id="KW-0472">Membrane</keyword>
<dbReference type="Proteomes" id="UP000243887">
    <property type="component" value="Unassembled WGS sequence"/>
</dbReference>
<keyword evidence="2" id="KW-1133">Transmembrane helix</keyword>
<accession>A0A1I3KY63</accession>
<sequence>MILKISREIKTALLVLASIALFVWGYGFLKGNNIFDKSIRYYVEYDNVEGVTTSSNVTINGLVVGKVSKIEIKKDTGKLLVELFMTNPIQISKNSTAFIYSSGFIGGKDIAIEPDFGDTNYADSGDFLKSGVKVGLIDGIGDQLDPLQKKLQEVLDNANKMIVSINSILDESTQADLKATMKDLSSTMASVNGLLATNKPKLDKTMNNLTVMSENFVQLSDSLSNLEINKTFAKLDNASTNIDKLLAGVENGDGSIGKLMKDEQLYNNLENASKELEQLLHDLKENPKRYIHFSVFGKKGTPYVEPVKADTITN</sequence>
<dbReference type="Pfam" id="PF02470">
    <property type="entry name" value="MlaD"/>
    <property type="match status" value="1"/>
</dbReference>
<evidence type="ECO:0000313" key="5">
    <source>
        <dbReference type="Proteomes" id="UP000243887"/>
    </source>
</evidence>
<gene>
    <name evidence="4" type="ORF">SAMN04487893_101108</name>
</gene>
<evidence type="ECO:0000313" key="4">
    <source>
        <dbReference type="EMBL" id="SFI77439.1"/>
    </source>
</evidence>